<dbReference type="Gene3D" id="1.10.8.570">
    <property type="entry name" value="Hypothetical protein YfmB"/>
    <property type="match status" value="1"/>
</dbReference>
<protein>
    <recommendedName>
        <fullName evidence="3">DUF3212 domain-containing protein</fullName>
    </recommendedName>
</protein>
<sequence>MQYFSPEQQFNAWVVSDLVKQVFRRQTLCPDGVQELADFAEETFHINIDFVFSIIMNIGDIEFVLPNEIQGKLSAYLAALRPFITLDMLDSSKANAYAYLEHEKYTDVYQLFL</sequence>
<evidence type="ECO:0000313" key="2">
    <source>
        <dbReference type="Proteomes" id="UP000075430"/>
    </source>
</evidence>
<gene>
    <name evidence="1" type="ORF">AXI58_07965</name>
</gene>
<dbReference type="InterPro" id="IPR021579">
    <property type="entry name" value="DUF3212"/>
</dbReference>
<comment type="caution">
    <text evidence="1">The sequence shown here is derived from an EMBL/GenBank/DDBJ whole genome shotgun (WGS) entry which is preliminary data.</text>
</comment>
<dbReference type="Pfam" id="PF11486">
    <property type="entry name" value="DUF3212"/>
    <property type="match status" value="1"/>
</dbReference>
<keyword evidence="2" id="KW-1185">Reference proteome</keyword>
<dbReference type="OrthoDB" id="2904685at2"/>
<evidence type="ECO:0008006" key="3">
    <source>
        <dbReference type="Google" id="ProtNLM"/>
    </source>
</evidence>
<reference evidence="2" key="1">
    <citation type="submission" date="2016-02" db="EMBL/GenBank/DDBJ databases">
        <authorList>
            <person name="Dunlap C."/>
        </authorList>
    </citation>
    <scope>NUCLEOTIDE SEQUENCE [LARGE SCALE GENOMIC DNA]</scope>
    <source>
        <strain evidence="2">NRRL B-41092</strain>
    </source>
</reference>
<dbReference type="InterPro" id="IPR038074">
    <property type="entry name" value="YfmB_sf"/>
</dbReference>
<accession>A0A150FBY1</accession>
<dbReference type="SUPFAM" id="SSF140688">
    <property type="entry name" value="YfmB-like"/>
    <property type="match status" value="1"/>
</dbReference>
<name>A0A150FBY1_9BACI</name>
<dbReference type="RefSeq" id="WP_061520291.1">
    <property type="nucleotide sequence ID" value="NZ_JARLZY010000002.1"/>
</dbReference>
<dbReference type="EMBL" id="LSBA01000004">
    <property type="protein sequence ID" value="KXZ22701.1"/>
    <property type="molecule type" value="Genomic_DNA"/>
</dbReference>
<organism evidence="1 2">
    <name type="scientific">Bacillus nakamurai</name>
    <dbReference type="NCBI Taxonomy" id="1793963"/>
    <lineage>
        <taxon>Bacteria</taxon>
        <taxon>Bacillati</taxon>
        <taxon>Bacillota</taxon>
        <taxon>Bacilli</taxon>
        <taxon>Bacillales</taxon>
        <taxon>Bacillaceae</taxon>
        <taxon>Bacillus</taxon>
    </lineage>
</organism>
<dbReference type="Proteomes" id="UP000075430">
    <property type="component" value="Unassembled WGS sequence"/>
</dbReference>
<evidence type="ECO:0000313" key="1">
    <source>
        <dbReference type="EMBL" id="KXZ22701.1"/>
    </source>
</evidence>
<dbReference type="AlphaFoldDB" id="A0A150FBY1"/>
<proteinExistence type="predicted"/>